<protein>
    <submittedName>
        <fullName evidence="1">Serine/threonine kinase</fullName>
    </submittedName>
</protein>
<dbReference type="EMBL" id="CM043019">
    <property type="protein sequence ID" value="KAI4461282.1"/>
    <property type="molecule type" value="Genomic_DNA"/>
</dbReference>
<comment type="caution">
    <text evidence="1">The sequence shown here is derived from an EMBL/GenBank/DDBJ whole genome shotgun (WGS) entry which is preliminary data.</text>
</comment>
<accession>A0ACB9T3C7</accession>
<reference evidence="1" key="1">
    <citation type="submission" date="2022-04" db="EMBL/GenBank/DDBJ databases">
        <title>Chromosome-scale genome assembly of Holotrichia oblita Faldermann.</title>
        <authorList>
            <person name="Rongchong L."/>
        </authorList>
    </citation>
    <scope>NUCLEOTIDE SEQUENCE</scope>
    <source>
        <strain evidence="1">81SQS9</strain>
    </source>
</reference>
<organism evidence="1 2">
    <name type="scientific">Holotrichia oblita</name>
    <name type="common">Chafer beetle</name>
    <dbReference type="NCBI Taxonomy" id="644536"/>
    <lineage>
        <taxon>Eukaryota</taxon>
        <taxon>Metazoa</taxon>
        <taxon>Ecdysozoa</taxon>
        <taxon>Arthropoda</taxon>
        <taxon>Hexapoda</taxon>
        <taxon>Insecta</taxon>
        <taxon>Pterygota</taxon>
        <taxon>Neoptera</taxon>
        <taxon>Endopterygota</taxon>
        <taxon>Coleoptera</taxon>
        <taxon>Polyphaga</taxon>
        <taxon>Scarabaeiformia</taxon>
        <taxon>Scarabaeidae</taxon>
        <taxon>Melolonthinae</taxon>
        <taxon>Holotrichia</taxon>
    </lineage>
</organism>
<evidence type="ECO:0000313" key="1">
    <source>
        <dbReference type="EMBL" id="KAI4461282.1"/>
    </source>
</evidence>
<evidence type="ECO:0000313" key="2">
    <source>
        <dbReference type="Proteomes" id="UP001056778"/>
    </source>
</evidence>
<keyword evidence="1" id="KW-0418">Kinase</keyword>
<keyword evidence="1" id="KW-0808">Transferase</keyword>
<gene>
    <name evidence="1" type="ORF">MML48_5g00016633</name>
</gene>
<proteinExistence type="predicted"/>
<dbReference type="Proteomes" id="UP001056778">
    <property type="component" value="Chromosome 5"/>
</dbReference>
<name>A0ACB9T3C7_HOLOL</name>
<sequence length="196" mass="22514">MDYCRNGDLLEYIKNHGPLCEDKAKRYFRQLASAVQYLHALEIAHRDLKCENILLTINNSIKLGDFGFARHCIDDLGECILSNTFCGSAAYAAPEILQGISYNPKMYDMWSLGCILYIMLTASMPFDDTNIKRMLKSQLNRSLCIAAFKYWRKNCHHLKSLLAYLLEPNVMQRATIDEVVNCSWLKESSKNNKDNV</sequence>
<keyword evidence="2" id="KW-1185">Reference proteome</keyword>